<dbReference type="EMBL" id="CALSDN010000003">
    <property type="protein sequence ID" value="CAH6720275.1"/>
    <property type="molecule type" value="Genomic_DNA"/>
</dbReference>
<gene>
    <name evidence="1" type="ORF">CLIB1444_03S08284</name>
</gene>
<protein>
    <submittedName>
        <fullName evidence="1">Uncharacterized protein</fullName>
    </submittedName>
</protein>
<reference evidence="1" key="1">
    <citation type="submission" date="2022-06" db="EMBL/GenBank/DDBJ databases">
        <authorList>
            <person name="Legras J.-L."/>
            <person name="Devillers H."/>
            <person name="Grondin C."/>
        </authorList>
    </citation>
    <scope>NUCLEOTIDE SEQUENCE</scope>
    <source>
        <strain evidence="1">CLIB 1444</strain>
    </source>
</reference>
<name>A0ACA9Y691_9ASCO</name>
<keyword evidence="2" id="KW-1185">Reference proteome</keyword>
<comment type="caution">
    <text evidence="1">The sequence shown here is derived from an EMBL/GenBank/DDBJ whole genome shotgun (WGS) entry which is preliminary data.</text>
</comment>
<proteinExistence type="predicted"/>
<dbReference type="Proteomes" id="UP001152531">
    <property type="component" value="Unassembled WGS sequence"/>
</dbReference>
<evidence type="ECO:0000313" key="1">
    <source>
        <dbReference type="EMBL" id="CAH6720275.1"/>
    </source>
</evidence>
<sequence>MLEEILKYATAILLLMIRPPLDELNLQFVKRAKTDGVVKVRGLGLNEDFFGRADDLSGAETEKIELDNNMEIIDDSEEEIPLLSSELTQRTSNSTPLTSQKSSQTPVIQKPDIKDKREKKVKLDPVKEVNTPKKVNKEKTSSKRSSSPDVNINHTVPSSELSEINSLQSNSPEDNIPQDNNPQDINSSDNNPQTDNSQIQKTTLLKPKIRGKKLSDILQTNVRVGLNKKYRIESLHKLKKPLNRP</sequence>
<accession>A0ACA9Y691</accession>
<organism evidence="1 2">
    <name type="scientific">[Candida] jaroonii</name>
    <dbReference type="NCBI Taxonomy" id="467808"/>
    <lineage>
        <taxon>Eukaryota</taxon>
        <taxon>Fungi</taxon>
        <taxon>Dikarya</taxon>
        <taxon>Ascomycota</taxon>
        <taxon>Saccharomycotina</taxon>
        <taxon>Pichiomycetes</taxon>
        <taxon>Debaryomycetaceae</taxon>
        <taxon>Yamadazyma</taxon>
    </lineage>
</organism>
<evidence type="ECO:0000313" key="2">
    <source>
        <dbReference type="Proteomes" id="UP001152531"/>
    </source>
</evidence>